<organism evidence="2 3">
    <name type="scientific">Nocardia africana</name>
    <dbReference type="NCBI Taxonomy" id="134964"/>
    <lineage>
        <taxon>Bacteria</taxon>
        <taxon>Bacillati</taxon>
        <taxon>Actinomycetota</taxon>
        <taxon>Actinomycetes</taxon>
        <taxon>Mycobacteriales</taxon>
        <taxon>Nocardiaceae</taxon>
        <taxon>Nocardia</taxon>
    </lineage>
</organism>
<dbReference type="SUPFAM" id="SSF55073">
    <property type="entry name" value="Nucleotide cyclase"/>
    <property type="match status" value="1"/>
</dbReference>
<gene>
    <name evidence="2" type="ORF">NCTC13184_04201</name>
</gene>
<dbReference type="InterPro" id="IPR043128">
    <property type="entry name" value="Rev_trsase/Diguanyl_cyclase"/>
</dbReference>
<sequence>MGTPARIPAWRSLSLPADRQLSALAASVTVGEHQLHVSASIGGVVTAVAGSPAEDLLDAADRALYQAKTSGRHHWIIHTLDSPTQQ</sequence>
<dbReference type="Gene3D" id="3.30.70.270">
    <property type="match status" value="1"/>
</dbReference>
<evidence type="ECO:0000313" key="3">
    <source>
        <dbReference type="Proteomes" id="UP000255082"/>
    </source>
</evidence>
<dbReference type="RefSeq" id="WP_062968563.1">
    <property type="nucleotide sequence ID" value="NZ_JAJFOE010000001.1"/>
</dbReference>
<name>A0A378WY55_9NOCA</name>
<dbReference type="PANTHER" id="PTHR46663:SF2">
    <property type="entry name" value="GGDEF DOMAIN-CONTAINING PROTEIN"/>
    <property type="match status" value="1"/>
</dbReference>
<dbReference type="Proteomes" id="UP000255082">
    <property type="component" value="Unassembled WGS sequence"/>
</dbReference>
<evidence type="ECO:0000313" key="2">
    <source>
        <dbReference type="EMBL" id="SUA45677.1"/>
    </source>
</evidence>
<dbReference type="InterPro" id="IPR000160">
    <property type="entry name" value="GGDEF_dom"/>
</dbReference>
<dbReference type="InterPro" id="IPR052163">
    <property type="entry name" value="DGC-Regulatory_Protein"/>
</dbReference>
<accession>A0A378WY55</accession>
<protein>
    <submittedName>
        <fullName evidence="2">Diguanylate cyclase</fullName>
    </submittedName>
</protein>
<reference evidence="2 3" key="1">
    <citation type="submission" date="2018-06" db="EMBL/GenBank/DDBJ databases">
        <authorList>
            <consortium name="Pathogen Informatics"/>
            <person name="Doyle S."/>
        </authorList>
    </citation>
    <scope>NUCLEOTIDE SEQUENCE [LARGE SCALE GENOMIC DNA]</scope>
    <source>
        <strain evidence="2 3">NCTC13184</strain>
    </source>
</reference>
<feature type="domain" description="GGDEF" evidence="1">
    <location>
        <begin position="17"/>
        <end position="73"/>
    </location>
</feature>
<dbReference type="Pfam" id="PF00990">
    <property type="entry name" value="GGDEF"/>
    <property type="match status" value="1"/>
</dbReference>
<dbReference type="InterPro" id="IPR029787">
    <property type="entry name" value="Nucleotide_cyclase"/>
</dbReference>
<dbReference type="EMBL" id="UGRU01000001">
    <property type="protein sequence ID" value="SUA45677.1"/>
    <property type="molecule type" value="Genomic_DNA"/>
</dbReference>
<proteinExistence type="predicted"/>
<dbReference type="PANTHER" id="PTHR46663">
    <property type="entry name" value="DIGUANYLATE CYCLASE DGCT-RELATED"/>
    <property type="match status" value="1"/>
</dbReference>
<evidence type="ECO:0000259" key="1">
    <source>
        <dbReference type="Pfam" id="PF00990"/>
    </source>
</evidence>
<dbReference type="AlphaFoldDB" id="A0A378WY55"/>